<reference evidence="3 5" key="2">
    <citation type="journal article" date="2019" name="Science, e1252229">
        <title>Invertible promoters mediate bacterial phase variation, antibiotic resistance, and host adaptation in the gut.</title>
        <authorList>
            <person name="Jiang X."/>
            <person name="Hall A.B."/>
            <person name="Arthur T.D."/>
            <person name="Plichta D.R."/>
            <person name="Covington C.T."/>
            <person name="Poyet M."/>
            <person name="Crothers J."/>
            <person name="Moses P.L."/>
            <person name="Tolonen A.C."/>
            <person name="Vlamakis H."/>
            <person name="Alm E.J."/>
            <person name="Xavier R.J."/>
        </authorList>
    </citation>
    <scope>NUCLEOTIDE SEQUENCE [LARGE SCALE GENOMIC DNA]</scope>
    <source>
        <strain evidence="3">Aa_0143</strain>
        <strain evidence="5">aa_0143</strain>
    </source>
</reference>
<dbReference type="Proteomes" id="UP000095787">
    <property type="component" value="Unassembled WGS sequence"/>
</dbReference>
<keyword evidence="1" id="KW-0812">Transmembrane</keyword>
<evidence type="ECO:0000313" key="3">
    <source>
        <dbReference type="EMBL" id="RYS79951.1"/>
    </source>
</evidence>
<evidence type="ECO:0008006" key="6">
    <source>
        <dbReference type="Google" id="ProtNLM"/>
    </source>
</evidence>
<evidence type="ECO:0000313" key="5">
    <source>
        <dbReference type="Proteomes" id="UP000292665"/>
    </source>
</evidence>
<keyword evidence="1" id="KW-1133">Transmembrane helix</keyword>
<dbReference type="EMBL" id="CYZO01000004">
    <property type="protein sequence ID" value="CUN64936.1"/>
    <property type="molecule type" value="Genomic_DNA"/>
</dbReference>
<gene>
    <name evidence="3" type="ORF">EAI93_07740</name>
    <name evidence="2" type="ORF">ERS852456_00459</name>
</gene>
<keyword evidence="1" id="KW-0472">Membrane</keyword>
<dbReference type="EMBL" id="RCYR01000013">
    <property type="protein sequence ID" value="RYS79951.1"/>
    <property type="molecule type" value="Genomic_DNA"/>
</dbReference>
<feature type="transmembrane region" description="Helical" evidence="1">
    <location>
        <begin position="45"/>
        <end position="64"/>
    </location>
</feature>
<dbReference type="Proteomes" id="UP000292665">
    <property type="component" value="Unassembled WGS sequence"/>
</dbReference>
<evidence type="ECO:0000256" key="1">
    <source>
        <dbReference type="SAM" id="Phobius"/>
    </source>
</evidence>
<sequence>MKKTEKGMPGYLNYKRKIEIIRTLAYFGIVIAILLLGYFQTGTKLNLLTVVAIVGCLPASKALVGVITRFPYRSIDGERAKEIASKTDLLTVCYDMVITSRDHIMPVDCIVISGHNIFGYTHYNKVNTTELADHIKTILAQNGYKGFQIRILNEYKPFITRAEGLNNIAAVEQEDTKTKEETVRGLILNISM</sequence>
<protein>
    <recommendedName>
        <fullName evidence="6">NERD domain-containing protein</fullName>
    </recommendedName>
</protein>
<evidence type="ECO:0000313" key="4">
    <source>
        <dbReference type="Proteomes" id="UP000095787"/>
    </source>
</evidence>
<dbReference type="RefSeq" id="WP_004845089.1">
    <property type="nucleotide sequence ID" value="NZ_AP028249.1"/>
</dbReference>
<reference evidence="2 4" key="1">
    <citation type="submission" date="2015-09" db="EMBL/GenBank/DDBJ databases">
        <authorList>
            <consortium name="Pathogen Informatics"/>
        </authorList>
    </citation>
    <scope>NUCLEOTIDE SEQUENCE [LARGE SCALE GENOMIC DNA]</scope>
    <source>
        <strain evidence="2 4">2789STDY5834841</strain>
    </source>
</reference>
<evidence type="ECO:0000313" key="2">
    <source>
        <dbReference type="EMBL" id="CUN64936.1"/>
    </source>
</evidence>
<organism evidence="2 4">
    <name type="scientific">[Ruminococcus] torques</name>
    <dbReference type="NCBI Taxonomy" id="33039"/>
    <lineage>
        <taxon>Bacteria</taxon>
        <taxon>Bacillati</taxon>
        <taxon>Bacillota</taxon>
        <taxon>Clostridia</taxon>
        <taxon>Lachnospirales</taxon>
        <taxon>Lachnospiraceae</taxon>
        <taxon>Mediterraneibacter</taxon>
    </lineage>
</organism>
<feature type="transmembrane region" description="Helical" evidence="1">
    <location>
        <begin position="20"/>
        <end position="39"/>
    </location>
</feature>
<dbReference type="AlphaFoldDB" id="A0A173YP23"/>
<accession>A0A173YP23</accession>
<dbReference type="GeneID" id="97328708"/>
<proteinExistence type="predicted"/>
<name>A0A173YP23_9FIRM</name>